<protein>
    <recommendedName>
        <fullName evidence="1">Ig-like domain-containing protein</fullName>
    </recommendedName>
</protein>
<reference evidence="2" key="2">
    <citation type="submission" date="2025-08" db="UniProtKB">
        <authorList>
            <consortium name="Ensembl"/>
        </authorList>
    </citation>
    <scope>IDENTIFICATION</scope>
</reference>
<dbReference type="InterPro" id="IPR003599">
    <property type="entry name" value="Ig_sub"/>
</dbReference>
<dbReference type="InterPro" id="IPR003598">
    <property type="entry name" value="Ig_sub2"/>
</dbReference>
<evidence type="ECO:0000313" key="2">
    <source>
        <dbReference type="Ensembl" id="ENSCSEP00000001104.1"/>
    </source>
</evidence>
<dbReference type="Pfam" id="PF07679">
    <property type="entry name" value="I-set"/>
    <property type="match status" value="1"/>
</dbReference>
<dbReference type="AlphaFoldDB" id="A0A3P8UGZ8"/>
<dbReference type="GeneTree" id="ENSGT01110000267173"/>
<dbReference type="STRING" id="244447.ENSCSEP00000001104"/>
<reference evidence="2" key="3">
    <citation type="submission" date="2025-09" db="UniProtKB">
        <authorList>
            <consortium name="Ensembl"/>
        </authorList>
    </citation>
    <scope>IDENTIFICATION</scope>
</reference>
<evidence type="ECO:0000259" key="1">
    <source>
        <dbReference type="PROSITE" id="PS50835"/>
    </source>
</evidence>
<dbReference type="InParanoid" id="A0A3P8UGZ8"/>
<dbReference type="InterPro" id="IPR013783">
    <property type="entry name" value="Ig-like_fold"/>
</dbReference>
<organism evidence="2 3">
    <name type="scientific">Cynoglossus semilaevis</name>
    <name type="common">Tongue sole</name>
    <dbReference type="NCBI Taxonomy" id="244447"/>
    <lineage>
        <taxon>Eukaryota</taxon>
        <taxon>Metazoa</taxon>
        <taxon>Chordata</taxon>
        <taxon>Craniata</taxon>
        <taxon>Vertebrata</taxon>
        <taxon>Euteleostomi</taxon>
        <taxon>Actinopterygii</taxon>
        <taxon>Neopterygii</taxon>
        <taxon>Teleostei</taxon>
        <taxon>Neoteleostei</taxon>
        <taxon>Acanthomorphata</taxon>
        <taxon>Carangaria</taxon>
        <taxon>Pleuronectiformes</taxon>
        <taxon>Pleuronectoidei</taxon>
        <taxon>Cynoglossidae</taxon>
        <taxon>Cynoglossinae</taxon>
        <taxon>Cynoglossus</taxon>
    </lineage>
</organism>
<reference evidence="2 3" key="1">
    <citation type="journal article" date="2014" name="Nat. Genet.">
        <title>Whole-genome sequence of a flatfish provides insights into ZW sex chromosome evolution and adaptation to a benthic lifestyle.</title>
        <authorList>
            <person name="Chen S."/>
            <person name="Zhang G."/>
            <person name="Shao C."/>
            <person name="Huang Q."/>
            <person name="Liu G."/>
            <person name="Zhang P."/>
            <person name="Song W."/>
            <person name="An N."/>
            <person name="Chalopin D."/>
            <person name="Volff J.N."/>
            <person name="Hong Y."/>
            <person name="Li Q."/>
            <person name="Sha Z."/>
            <person name="Zhou H."/>
            <person name="Xie M."/>
            <person name="Yu Q."/>
            <person name="Liu Y."/>
            <person name="Xiang H."/>
            <person name="Wang N."/>
            <person name="Wu K."/>
            <person name="Yang C."/>
            <person name="Zhou Q."/>
            <person name="Liao X."/>
            <person name="Yang L."/>
            <person name="Hu Q."/>
            <person name="Zhang J."/>
            <person name="Meng L."/>
            <person name="Jin L."/>
            <person name="Tian Y."/>
            <person name="Lian J."/>
            <person name="Yang J."/>
            <person name="Miao G."/>
            <person name="Liu S."/>
            <person name="Liang Z."/>
            <person name="Yan F."/>
            <person name="Li Y."/>
            <person name="Sun B."/>
            <person name="Zhang H."/>
            <person name="Zhang J."/>
            <person name="Zhu Y."/>
            <person name="Du M."/>
            <person name="Zhao Y."/>
            <person name="Schartl M."/>
            <person name="Tang Q."/>
            <person name="Wang J."/>
        </authorList>
    </citation>
    <scope>NUCLEOTIDE SEQUENCE</scope>
</reference>
<sequence length="137" mass="15292">MITYSQLLAEDGEEMVTVAEHEAVQSAFETPVKNYRIVDGMGVTFHCKMAGKPLPKIAWYKDGQRIRPGGRYQIEVLQDGRASLRIPAVLPEDEGVYTAFASNMKGNAVSSGKLYFEPSGTITPQRYPSQQSLQMYR</sequence>
<dbReference type="OMA" id="KYRADET"/>
<dbReference type="InterPro" id="IPR007110">
    <property type="entry name" value="Ig-like_dom"/>
</dbReference>
<dbReference type="SMART" id="SM00409">
    <property type="entry name" value="IG"/>
    <property type="match status" value="1"/>
</dbReference>
<name>A0A3P8UGZ8_CYNSE</name>
<dbReference type="InterPro" id="IPR013098">
    <property type="entry name" value="Ig_I-set"/>
</dbReference>
<accession>A0A3P8UGZ8</accession>
<dbReference type="Proteomes" id="UP000265120">
    <property type="component" value="Chromosome 16"/>
</dbReference>
<dbReference type="Gene3D" id="2.60.40.10">
    <property type="entry name" value="Immunoglobulins"/>
    <property type="match status" value="1"/>
</dbReference>
<dbReference type="InterPro" id="IPR036179">
    <property type="entry name" value="Ig-like_dom_sf"/>
</dbReference>
<keyword evidence="3" id="KW-1185">Reference proteome</keyword>
<proteinExistence type="predicted"/>
<dbReference type="Ensembl" id="ENSCSET00000001132.1">
    <property type="protein sequence ID" value="ENSCSEP00000001104.1"/>
    <property type="gene ID" value="ENSCSEG00000000767.1"/>
</dbReference>
<dbReference type="PROSITE" id="PS50835">
    <property type="entry name" value="IG_LIKE"/>
    <property type="match status" value="1"/>
</dbReference>
<dbReference type="SMART" id="SM00408">
    <property type="entry name" value="IGc2"/>
    <property type="match status" value="1"/>
</dbReference>
<dbReference type="SUPFAM" id="SSF48726">
    <property type="entry name" value="Immunoglobulin"/>
    <property type="match status" value="1"/>
</dbReference>
<dbReference type="PANTHER" id="PTHR47633">
    <property type="entry name" value="IMMUNOGLOBULIN"/>
    <property type="match status" value="1"/>
</dbReference>
<dbReference type="FunFam" id="2.60.40.10:FF:001430">
    <property type="entry name" value="titin isoform X1"/>
    <property type="match status" value="1"/>
</dbReference>
<evidence type="ECO:0000313" key="3">
    <source>
        <dbReference type="Proteomes" id="UP000265120"/>
    </source>
</evidence>
<feature type="domain" description="Ig-like" evidence="1">
    <location>
        <begin position="25"/>
        <end position="110"/>
    </location>
</feature>